<reference evidence="1" key="1">
    <citation type="journal article" date="2022" name="bioRxiv">
        <title>Sequencing and chromosome-scale assembly of the giantPleurodeles waltlgenome.</title>
        <authorList>
            <person name="Brown T."/>
            <person name="Elewa A."/>
            <person name="Iarovenko S."/>
            <person name="Subramanian E."/>
            <person name="Araus A.J."/>
            <person name="Petzold A."/>
            <person name="Susuki M."/>
            <person name="Suzuki K.-i.T."/>
            <person name="Hayashi T."/>
            <person name="Toyoda A."/>
            <person name="Oliveira C."/>
            <person name="Osipova E."/>
            <person name="Leigh N.D."/>
            <person name="Simon A."/>
            <person name="Yun M.H."/>
        </authorList>
    </citation>
    <scope>NUCLEOTIDE SEQUENCE</scope>
    <source>
        <strain evidence="1">20211129_DDA</strain>
        <tissue evidence="1">Liver</tissue>
    </source>
</reference>
<evidence type="ECO:0008006" key="3">
    <source>
        <dbReference type="Google" id="ProtNLM"/>
    </source>
</evidence>
<protein>
    <recommendedName>
        <fullName evidence="3">Secreted protein</fullName>
    </recommendedName>
</protein>
<name>A0AAV7MRN6_PLEWA</name>
<proteinExistence type="predicted"/>
<dbReference type="EMBL" id="JANPWB010000013">
    <property type="protein sequence ID" value="KAJ1106416.1"/>
    <property type="molecule type" value="Genomic_DNA"/>
</dbReference>
<evidence type="ECO:0000313" key="1">
    <source>
        <dbReference type="EMBL" id="KAJ1106416.1"/>
    </source>
</evidence>
<comment type="caution">
    <text evidence="1">The sequence shown here is derived from an EMBL/GenBank/DDBJ whole genome shotgun (WGS) entry which is preliminary data.</text>
</comment>
<dbReference type="Proteomes" id="UP001066276">
    <property type="component" value="Chromosome 9"/>
</dbReference>
<sequence>MLDVGVDETINWVLLIVVVGEAVDRLLLRVEVGDTIVWVLLGIEVGKAIDRVLLGVGSSETSRITAFRVIRWGSQPHLIRPMSGLLASHGGIQVVGEDVGIVRLGIWKRLVSGGANDGRRRG</sequence>
<keyword evidence="2" id="KW-1185">Reference proteome</keyword>
<evidence type="ECO:0000313" key="2">
    <source>
        <dbReference type="Proteomes" id="UP001066276"/>
    </source>
</evidence>
<dbReference type="AlphaFoldDB" id="A0AAV7MRN6"/>
<gene>
    <name evidence="1" type="ORF">NDU88_003817</name>
</gene>
<organism evidence="1 2">
    <name type="scientific">Pleurodeles waltl</name>
    <name type="common">Iberian ribbed newt</name>
    <dbReference type="NCBI Taxonomy" id="8319"/>
    <lineage>
        <taxon>Eukaryota</taxon>
        <taxon>Metazoa</taxon>
        <taxon>Chordata</taxon>
        <taxon>Craniata</taxon>
        <taxon>Vertebrata</taxon>
        <taxon>Euteleostomi</taxon>
        <taxon>Amphibia</taxon>
        <taxon>Batrachia</taxon>
        <taxon>Caudata</taxon>
        <taxon>Salamandroidea</taxon>
        <taxon>Salamandridae</taxon>
        <taxon>Pleurodelinae</taxon>
        <taxon>Pleurodeles</taxon>
    </lineage>
</organism>
<accession>A0AAV7MRN6</accession>